<dbReference type="Gene3D" id="3.40.50.12030">
    <property type="entry name" value="Uncharacterised protein family UPF0261, NC domain"/>
    <property type="match status" value="1"/>
</dbReference>
<dbReference type="InterPro" id="IPR056778">
    <property type="entry name" value="UPF0261_C"/>
</dbReference>
<dbReference type="InterPro" id="IPR044122">
    <property type="entry name" value="UPF0261_N"/>
</dbReference>
<evidence type="ECO:0000313" key="3">
    <source>
        <dbReference type="EMBL" id="HAT3581583.1"/>
    </source>
</evidence>
<dbReference type="Pfam" id="PF06792">
    <property type="entry name" value="UPF0261"/>
    <property type="match status" value="1"/>
</dbReference>
<dbReference type="Proteomes" id="UP000867740">
    <property type="component" value="Unassembled WGS sequence"/>
</dbReference>
<dbReference type="Pfam" id="PF23189">
    <property type="entry name" value="UPF0261_C"/>
    <property type="match status" value="1"/>
</dbReference>
<dbReference type="RefSeq" id="WP_047368997.1">
    <property type="nucleotide sequence ID" value="NZ_CABMNU010000005.1"/>
</dbReference>
<comment type="caution">
    <text evidence="3">The sequence shown here is derived from an EMBL/GenBank/DDBJ whole genome shotgun (WGS) entry which is preliminary data.</text>
</comment>
<dbReference type="AlphaFoldDB" id="A0A9P3T7N7"/>
<dbReference type="PANTHER" id="PTHR31862">
    <property type="entry name" value="UPF0261 DOMAIN PROTEIN (AFU_ORTHOLOGUE AFUA_1G10120)"/>
    <property type="match status" value="1"/>
</dbReference>
<protein>
    <submittedName>
        <fullName evidence="3">UPF0261 family protein</fullName>
    </submittedName>
</protein>
<feature type="domain" description="UPF0261" evidence="1">
    <location>
        <begin position="8"/>
        <end position="177"/>
    </location>
</feature>
<dbReference type="NCBIfam" id="NF002673">
    <property type="entry name" value="PRK02399.1-1"/>
    <property type="match status" value="1"/>
</dbReference>
<dbReference type="EMBL" id="DACSUM010000012">
    <property type="protein sequence ID" value="HAT3581583.1"/>
    <property type="molecule type" value="Genomic_DNA"/>
</dbReference>
<evidence type="ECO:0000259" key="1">
    <source>
        <dbReference type="Pfam" id="PF06792"/>
    </source>
</evidence>
<dbReference type="PANTHER" id="PTHR31862:SF1">
    <property type="entry name" value="UPF0261 DOMAIN PROTEIN (AFU_ORTHOLOGUE AFUA_1G10120)"/>
    <property type="match status" value="1"/>
</dbReference>
<dbReference type="CDD" id="cd15488">
    <property type="entry name" value="Tm-1-like"/>
    <property type="match status" value="1"/>
</dbReference>
<evidence type="ECO:0000259" key="2">
    <source>
        <dbReference type="Pfam" id="PF23189"/>
    </source>
</evidence>
<reference evidence="3" key="1">
    <citation type="journal article" date="2018" name="Genome Biol.">
        <title>SKESA: strategic k-mer extension for scrupulous assemblies.</title>
        <authorList>
            <person name="Souvorov A."/>
            <person name="Agarwala R."/>
            <person name="Lipman D.J."/>
        </authorList>
    </citation>
    <scope>NUCLEOTIDE SEQUENCE</scope>
    <source>
        <strain evidence="3">CAVp300</strain>
    </source>
</reference>
<dbReference type="InterPro" id="IPR051353">
    <property type="entry name" value="Tobamovirus_resist_UPF0261"/>
</dbReference>
<evidence type="ECO:0000313" key="4">
    <source>
        <dbReference type="Proteomes" id="UP000867740"/>
    </source>
</evidence>
<dbReference type="InterPro" id="IPR008322">
    <property type="entry name" value="UPF0261"/>
</dbReference>
<accession>A0A9P3T7N7</accession>
<dbReference type="NCBIfam" id="NF002674">
    <property type="entry name" value="PRK02399.1-2"/>
    <property type="match status" value="1"/>
</dbReference>
<organism evidence="3 4">
    <name type="scientific">Kluyvera intermedia</name>
    <name type="common">Enterobacter intermedius</name>
    <dbReference type="NCBI Taxonomy" id="61648"/>
    <lineage>
        <taxon>Bacteria</taxon>
        <taxon>Pseudomonadati</taxon>
        <taxon>Pseudomonadota</taxon>
        <taxon>Gammaproteobacteria</taxon>
        <taxon>Enterobacterales</taxon>
        <taxon>Enterobacteriaceae</taxon>
        <taxon>Kluyvera</taxon>
    </lineage>
</organism>
<gene>
    <name evidence="3" type="ORF">I8531_001873</name>
</gene>
<reference evidence="3" key="2">
    <citation type="submission" date="2020-10" db="EMBL/GenBank/DDBJ databases">
        <authorList>
            <consortium name="NCBI Pathogen Detection Project"/>
        </authorList>
    </citation>
    <scope>NUCLEOTIDE SEQUENCE</scope>
    <source>
        <strain evidence="3">CAVp300</strain>
    </source>
</reference>
<proteinExistence type="predicted"/>
<name>A0A9P3T7N7_KLUIN</name>
<dbReference type="PIRSF" id="PIRSF033271">
    <property type="entry name" value="UCP033271"/>
    <property type="match status" value="1"/>
</dbReference>
<feature type="domain" description="UPF0261" evidence="2">
    <location>
        <begin position="187"/>
        <end position="403"/>
    </location>
</feature>
<dbReference type="Gene3D" id="3.40.50.12020">
    <property type="entry name" value="Uncharacterised protein family UPF0261, NN domain"/>
    <property type="match status" value="1"/>
</dbReference>
<sequence length="405" mass="43597">MSKDNGYIYVVTTLDTKSTEAFYVKSLIKKTGADALIVDLTTVADHSARGADITAATVARFHPEGESAVFCGDRGKAITAMSLAFELFLTSREDVLGIIGLGGSGNTALITPAMQALPIGIPKLMVSTMASGDVSGYIGASDIAIMNSVTDISGLNRISRKVLKSAANQIAGAVVFSQDDSEAVTDKPAIGLTMFGVTTPCVQQLTQKLENDYDCLVFHATGSGGKAMEKLADNHLLHSVLDISTTEVCDYLFGGVLACSDDRFGAIARSKIPYIGSCGALDMVNFGSRPSVPEHYRGRRLYQHNPQVTLMRTTPEENGKMGTWIAERLNRCEGEVRFAIPMGGFSALDNIGGDFWDPEADQAFLDAFKATFIETPHRKLIVSPHHINSAEFNQLLINLHKELIH</sequence>